<evidence type="ECO:0000313" key="1">
    <source>
        <dbReference type="EMBL" id="CAA9889717.1"/>
    </source>
</evidence>
<organism evidence="1 2">
    <name type="scientific">Candidatus Methylobacter favarea</name>
    <dbReference type="NCBI Taxonomy" id="2707345"/>
    <lineage>
        <taxon>Bacteria</taxon>
        <taxon>Pseudomonadati</taxon>
        <taxon>Pseudomonadota</taxon>
        <taxon>Gammaproteobacteria</taxon>
        <taxon>Methylococcales</taxon>
        <taxon>Methylococcaceae</taxon>
        <taxon>Methylobacter</taxon>
    </lineage>
</organism>
<name>A0A8S0XR29_9GAMM</name>
<dbReference type="RefSeq" id="WP_246246881.1">
    <property type="nucleotide sequence ID" value="NZ_CADCXN010000030.1"/>
</dbReference>
<keyword evidence="2" id="KW-1185">Reference proteome</keyword>
<protein>
    <submittedName>
        <fullName evidence="1">Polymerase</fullName>
    </submittedName>
</protein>
<dbReference type="SUPFAM" id="SSF142921">
    <property type="entry name" value="WGR domain-like"/>
    <property type="match status" value="1"/>
</dbReference>
<dbReference type="InterPro" id="IPR049809">
    <property type="entry name" value="YehF/YfeS-like_WGR"/>
</dbReference>
<gene>
    <name evidence="1" type="ORF">METHB2_1250002</name>
</gene>
<proteinExistence type="predicted"/>
<evidence type="ECO:0000313" key="2">
    <source>
        <dbReference type="Proteomes" id="UP000494216"/>
    </source>
</evidence>
<reference evidence="1 2" key="1">
    <citation type="submission" date="2020-02" db="EMBL/GenBank/DDBJ databases">
        <authorList>
            <person name="Hogendoorn C."/>
        </authorList>
    </citation>
    <scope>NUCLEOTIDE SEQUENCE [LARGE SCALE GENOMIC DNA]</scope>
    <source>
        <strain evidence="1">METHB21</strain>
    </source>
</reference>
<dbReference type="InterPro" id="IPR036930">
    <property type="entry name" value="WGR_dom_sf"/>
</dbReference>
<dbReference type="CDD" id="cd07996">
    <property type="entry name" value="WGR_MMR_like"/>
    <property type="match status" value="1"/>
</dbReference>
<dbReference type="Proteomes" id="UP000494216">
    <property type="component" value="Unassembled WGS sequence"/>
</dbReference>
<sequence length="38" mass="4529">MTRIHLERHDPDQNLHRFYQLHVTPGIFGDWSLVREGG</sequence>
<dbReference type="EMBL" id="CADCXN010000030">
    <property type="protein sequence ID" value="CAA9889717.1"/>
    <property type="molecule type" value="Genomic_DNA"/>
</dbReference>
<accession>A0A8S0XR29</accession>
<comment type="caution">
    <text evidence="1">The sequence shown here is derived from an EMBL/GenBank/DDBJ whole genome shotgun (WGS) entry which is preliminary data.</text>
</comment>
<dbReference type="AlphaFoldDB" id="A0A8S0XR29"/>